<keyword evidence="7" id="KW-0436">Ligase</keyword>
<feature type="transmembrane region" description="Helical" evidence="5">
    <location>
        <begin position="46"/>
        <end position="64"/>
    </location>
</feature>
<comment type="subcellular location">
    <subcellularLocation>
        <location evidence="1">Membrane</location>
        <topology evidence="1">Multi-pass membrane protein</topology>
    </subcellularLocation>
</comment>
<dbReference type="PANTHER" id="PTHR37422">
    <property type="entry name" value="TEICHURONIC ACID BIOSYNTHESIS PROTEIN TUAE"/>
    <property type="match status" value="1"/>
</dbReference>
<protein>
    <submittedName>
        <fullName evidence="7">O-Antigen ligase</fullName>
    </submittedName>
</protein>
<evidence type="ECO:0000313" key="8">
    <source>
        <dbReference type="Proteomes" id="UP000182409"/>
    </source>
</evidence>
<evidence type="ECO:0000313" key="7">
    <source>
        <dbReference type="EMBL" id="SEC60998.1"/>
    </source>
</evidence>
<proteinExistence type="predicted"/>
<evidence type="ECO:0000256" key="5">
    <source>
        <dbReference type="SAM" id="Phobius"/>
    </source>
</evidence>
<keyword evidence="3 5" id="KW-1133">Transmembrane helix</keyword>
<feature type="transmembrane region" description="Helical" evidence="5">
    <location>
        <begin position="247"/>
        <end position="273"/>
    </location>
</feature>
<feature type="transmembrane region" description="Helical" evidence="5">
    <location>
        <begin position="129"/>
        <end position="147"/>
    </location>
</feature>
<dbReference type="GO" id="GO:0016874">
    <property type="term" value="F:ligase activity"/>
    <property type="evidence" value="ECO:0007669"/>
    <property type="project" value="UniProtKB-KW"/>
</dbReference>
<name>A0A1H4TXQ7_9BACT</name>
<dbReference type="RefSeq" id="WP_139285261.1">
    <property type="nucleotide sequence ID" value="NZ_FNSD01000001.1"/>
</dbReference>
<feature type="domain" description="O-antigen ligase-related" evidence="6">
    <location>
        <begin position="247"/>
        <end position="347"/>
    </location>
</feature>
<feature type="transmembrane region" description="Helical" evidence="5">
    <location>
        <begin position="398"/>
        <end position="417"/>
    </location>
</feature>
<dbReference type="PANTHER" id="PTHR37422:SF13">
    <property type="entry name" value="LIPOPOLYSACCHARIDE BIOSYNTHESIS PROTEIN PA4999-RELATED"/>
    <property type="match status" value="1"/>
</dbReference>
<evidence type="ECO:0000256" key="4">
    <source>
        <dbReference type="ARBA" id="ARBA00023136"/>
    </source>
</evidence>
<organism evidence="7 8">
    <name type="scientific">Terriglobus roseus</name>
    <dbReference type="NCBI Taxonomy" id="392734"/>
    <lineage>
        <taxon>Bacteria</taxon>
        <taxon>Pseudomonadati</taxon>
        <taxon>Acidobacteriota</taxon>
        <taxon>Terriglobia</taxon>
        <taxon>Terriglobales</taxon>
        <taxon>Acidobacteriaceae</taxon>
        <taxon>Terriglobus</taxon>
    </lineage>
</organism>
<dbReference type="GO" id="GO:0016020">
    <property type="term" value="C:membrane"/>
    <property type="evidence" value="ECO:0007669"/>
    <property type="project" value="UniProtKB-SubCell"/>
</dbReference>
<evidence type="ECO:0000256" key="1">
    <source>
        <dbReference type="ARBA" id="ARBA00004141"/>
    </source>
</evidence>
<accession>A0A1H4TXQ7</accession>
<dbReference type="EMBL" id="FNSD01000001">
    <property type="protein sequence ID" value="SEC60998.1"/>
    <property type="molecule type" value="Genomic_DNA"/>
</dbReference>
<feature type="transmembrane region" description="Helical" evidence="5">
    <location>
        <begin position="167"/>
        <end position="191"/>
    </location>
</feature>
<dbReference type="AlphaFoldDB" id="A0A1H4TXQ7"/>
<feature type="transmembrane region" description="Helical" evidence="5">
    <location>
        <begin position="76"/>
        <end position="97"/>
    </location>
</feature>
<feature type="transmembrane region" description="Helical" evidence="5">
    <location>
        <begin position="103"/>
        <end position="122"/>
    </location>
</feature>
<evidence type="ECO:0000256" key="2">
    <source>
        <dbReference type="ARBA" id="ARBA00022692"/>
    </source>
</evidence>
<sequence length="472" mass="50579">MKALLITFVVVIAALLLLGAGGVARVLFPIGAILIGGLLLRKRPDLYMDALLWSWFLCAFLRRVMDYQAGWKEPSLVLIVPYLMAFVAPVLDFKQILSAPLKSTAAFVIAAMAICYGAIIGITQQSITTVVGALLQWGTPVAFAWWFTTAAPDMQAMVIRSIRRSFFWAILIMGVYGLYQYVVAPTWDVFWLEQLGGVADVTSMGTPEPYGLRVFSTMNSAGAFALVTAAGLLIVADSRHKLSPVVFSAGALALLLTLGRSGWMATVFGLILLATIAPKRVTSTIAVPLLFAMLFGSALAVGPAAEVVNDRISSFTHPSDDASGNDRTRGASSAMKMVSEHPQGYGLGVGVDLISNDGSFSLHDDGIAEGFLTLGLVGGFLYFGSLGWLLIRMLQRQGGGAILTLPAIISLAFLSQIPLGSSNLGVPGFFFWMFAAWAVHEKLPKDDRIDQSLDNKVVAKEGFRLDTSPSTV</sequence>
<evidence type="ECO:0000259" key="6">
    <source>
        <dbReference type="Pfam" id="PF04932"/>
    </source>
</evidence>
<keyword evidence="4 5" id="KW-0472">Membrane</keyword>
<dbReference type="OrthoDB" id="7295126at2"/>
<feature type="transmembrane region" description="Helical" evidence="5">
    <location>
        <begin position="212"/>
        <end position="235"/>
    </location>
</feature>
<gene>
    <name evidence="7" type="ORF">SAMN05443244_3887</name>
</gene>
<reference evidence="7 8" key="1">
    <citation type="submission" date="2016-10" db="EMBL/GenBank/DDBJ databases">
        <authorList>
            <person name="de Groot N.N."/>
        </authorList>
    </citation>
    <scope>NUCLEOTIDE SEQUENCE [LARGE SCALE GENOMIC DNA]</scope>
    <source>
        <strain evidence="7 8">AB35.6</strain>
    </source>
</reference>
<dbReference type="Proteomes" id="UP000182409">
    <property type="component" value="Unassembled WGS sequence"/>
</dbReference>
<feature type="transmembrane region" description="Helical" evidence="5">
    <location>
        <begin position="285"/>
        <end position="305"/>
    </location>
</feature>
<keyword evidence="2 5" id="KW-0812">Transmembrane</keyword>
<evidence type="ECO:0000256" key="3">
    <source>
        <dbReference type="ARBA" id="ARBA00022989"/>
    </source>
</evidence>
<dbReference type="InterPro" id="IPR007016">
    <property type="entry name" value="O-antigen_ligase-rel_domated"/>
</dbReference>
<dbReference type="InterPro" id="IPR051533">
    <property type="entry name" value="WaaL-like"/>
</dbReference>
<dbReference type="Pfam" id="PF04932">
    <property type="entry name" value="Wzy_C"/>
    <property type="match status" value="1"/>
</dbReference>
<feature type="transmembrane region" description="Helical" evidence="5">
    <location>
        <begin position="371"/>
        <end position="391"/>
    </location>
</feature>